<dbReference type="GO" id="GO:0005634">
    <property type="term" value="C:nucleus"/>
    <property type="evidence" value="ECO:0007669"/>
    <property type="project" value="UniProtKB-SubCell"/>
</dbReference>
<comment type="subcellular location">
    <subcellularLocation>
        <location evidence="1">Nucleus</location>
    </subcellularLocation>
</comment>
<dbReference type="Pfam" id="PF20222">
    <property type="entry name" value="DUF6581"/>
    <property type="match status" value="1"/>
</dbReference>
<dbReference type="GO" id="GO:0042791">
    <property type="term" value="P:5S class rRNA transcription by RNA polymerase III"/>
    <property type="evidence" value="ECO:0007669"/>
    <property type="project" value="TreeGrafter"/>
</dbReference>
<feature type="region of interest" description="Disordered" evidence="6">
    <location>
        <begin position="1567"/>
        <end position="1592"/>
    </location>
</feature>
<dbReference type="InterPro" id="IPR007309">
    <property type="entry name" value="TFIIIC_Bblock-bd"/>
</dbReference>
<evidence type="ECO:0000256" key="6">
    <source>
        <dbReference type="SAM" id="MobiDB-lite"/>
    </source>
</evidence>
<dbReference type="OrthoDB" id="5403573at2759"/>
<feature type="region of interest" description="Disordered" evidence="6">
    <location>
        <begin position="539"/>
        <end position="561"/>
    </location>
</feature>
<feature type="compositionally biased region" description="Acidic residues" evidence="6">
    <location>
        <begin position="1676"/>
        <end position="1702"/>
    </location>
</feature>
<feature type="compositionally biased region" description="Basic residues" evidence="6">
    <location>
        <begin position="624"/>
        <end position="640"/>
    </location>
</feature>
<keyword evidence="4" id="KW-0804">Transcription</keyword>
<feature type="region of interest" description="Disordered" evidence="6">
    <location>
        <begin position="613"/>
        <end position="697"/>
    </location>
</feature>
<feature type="compositionally biased region" description="Acidic residues" evidence="6">
    <location>
        <begin position="1568"/>
        <end position="1587"/>
    </location>
</feature>
<feature type="region of interest" description="Disordered" evidence="6">
    <location>
        <begin position="1639"/>
        <end position="1763"/>
    </location>
</feature>
<feature type="region of interest" description="Disordered" evidence="6">
    <location>
        <begin position="144"/>
        <end position="170"/>
    </location>
</feature>
<dbReference type="InterPro" id="IPR046488">
    <property type="entry name" value="Sfc3/Tfc3_C"/>
</dbReference>
<organism evidence="9 10">
    <name type="scientific">Ampelomyces quisqualis</name>
    <name type="common">Powdery mildew agent</name>
    <dbReference type="NCBI Taxonomy" id="50730"/>
    <lineage>
        <taxon>Eukaryota</taxon>
        <taxon>Fungi</taxon>
        <taxon>Dikarya</taxon>
        <taxon>Ascomycota</taxon>
        <taxon>Pezizomycotina</taxon>
        <taxon>Dothideomycetes</taxon>
        <taxon>Pleosporomycetidae</taxon>
        <taxon>Pleosporales</taxon>
        <taxon>Pleosporineae</taxon>
        <taxon>Phaeosphaeriaceae</taxon>
        <taxon>Ampelomyces</taxon>
    </lineage>
</organism>
<dbReference type="PANTHER" id="PTHR15180">
    <property type="entry name" value="GENERAL TRANSCRIPTION FACTOR 3C POLYPEPTIDE 1"/>
    <property type="match status" value="1"/>
</dbReference>
<dbReference type="InterPro" id="IPR044210">
    <property type="entry name" value="Tfc3-like"/>
</dbReference>
<feature type="region of interest" description="Disordered" evidence="6">
    <location>
        <begin position="1456"/>
        <end position="1512"/>
    </location>
</feature>
<feature type="compositionally biased region" description="Basic and acidic residues" evidence="6">
    <location>
        <begin position="1464"/>
        <end position="1486"/>
    </location>
</feature>
<feature type="compositionally biased region" description="Basic residues" evidence="6">
    <location>
        <begin position="1706"/>
        <end position="1724"/>
    </location>
</feature>
<feature type="compositionally biased region" description="Polar residues" evidence="6">
    <location>
        <begin position="849"/>
        <end position="859"/>
    </location>
</feature>
<feature type="compositionally biased region" description="Polar residues" evidence="6">
    <location>
        <begin position="1142"/>
        <end position="1157"/>
    </location>
</feature>
<keyword evidence="2" id="KW-0597">Phosphoprotein</keyword>
<evidence type="ECO:0000256" key="1">
    <source>
        <dbReference type="ARBA" id="ARBA00004123"/>
    </source>
</evidence>
<gene>
    <name evidence="9" type="ORF">BDU57DRAFT_545046</name>
</gene>
<name>A0A6A5R2G9_AMPQU</name>
<evidence type="ECO:0000256" key="4">
    <source>
        <dbReference type="ARBA" id="ARBA00023163"/>
    </source>
</evidence>
<keyword evidence="3" id="KW-0238">DNA-binding</keyword>
<dbReference type="GO" id="GO:0006384">
    <property type="term" value="P:transcription initiation at RNA polymerase III promoter"/>
    <property type="evidence" value="ECO:0007669"/>
    <property type="project" value="InterPro"/>
</dbReference>
<dbReference type="Pfam" id="PF04182">
    <property type="entry name" value="B-block_TFIIIC"/>
    <property type="match status" value="1"/>
</dbReference>
<dbReference type="GO" id="GO:0003677">
    <property type="term" value="F:DNA binding"/>
    <property type="evidence" value="ECO:0007669"/>
    <property type="project" value="UniProtKB-KW"/>
</dbReference>
<evidence type="ECO:0000256" key="2">
    <source>
        <dbReference type="ARBA" id="ARBA00022553"/>
    </source>
</evidence>
<evidence type="ECO:0000259" key="7">
    <source>
        <dbReference type="Pfam" id="PF04182"/>
    </source>
</evidence>
<proteinExistence type="predicted"/>
<feature type="region of interest" description="Disordered" evidence="6">
    <location>
        <begin position="412"/>
        <end position="432"/>
    </location>
</feature>
<dbReference type="EMBL" id="ML979132">
    <property type="protein sequence ID" value="KAF1921589.1"/>
    <property type="molecule type" value="Genomic_DNA"/>
</dbReference>
<feature type="compositionally biased region" description="Low complexity" evidence="6">
    <location>
        <begin position="157"/>
        <end position="170"/>
    </location>
</feature>
<reference evidence="9" key="1">
    <citation type="journal article" date="2020" name="Stud. Mycol.">
        <title>101 Dothideomycetes genomes: a test case for predicting lifestyles and emergence of pathogens.</title>
        <authorList>
            <person name="Haridas S."/>
            <person name="Albert R."/>
            <person name="Binder M."/>
            <person name="Bloem J."/>
            <person name="Labutti K."/>
            <person name="Salamov A."/>
            <person name="Andreopoulos B."/>
            <person name="Baker S."/>
            <person name="Barry K."/>
            <person name="Bills G."/>
            <person name="Bluhm B."/>
            <person name="Cannon C."/>
            <person name="Castanera R."/>
            <person name="Culley D."/>
            <person name="Daum C."/>
            <person name="Ezra D."/>
            <person name="Gonzalez J."/>
            <person name="Henrissat B."/>
            <person name="Kuo A."/>
            <person name="Liang C."/>
            <person name="Lipzen A."/>
            <person name="Lutzoni F."/>
            <person name="Magnuson J."/>
            <person name="Mondo S."/>
            <person name="Nolan M."/>
            <person name="Ohm R."/>
            <person name="Pangilinan J."/>
            <person name="Park H.-J."/>
            <person name="Ramirez L."/>
            <person name="Alfaro M."/>
            <person name="Sun H."/>
            <person name="Tritt A."/>
            <person name="Yoshinaga Y."/>
            <person name="Zwiers L.-H."/>
            <person name="Turgeon B."/>
            <person name="Goodwin S."/>
            <person name="Spatafora J."/>
            <person name="Crous P."/>
            <person name="Grigoriev I."/>
        </authorList>
    </citation>
    <scope>NUCLEOTIDE SEQUENCE</scope>
    <source>
        <strain evidence="9">HMLAC05119</strain>
    </source>
</reference>
<feature type="compositionally biased region" description="Basic and acidic residues" evidence="6">
    <location>
        <begin position="1746"/>
        <end position="1757"/>
    </location>
</feature>
<dbReference type="Proteomes" id="UP000800096">
    <property type="component" value="Unassembled WGS sequence"/>
</dbReference>
<feature type="compositionally biased region" description="Acidic residues" evidence="6">
    <location>
        <begin position="2411"/>
        <end position="2442"/>
    </location>
</feature>
<accession>A0A6A5R2G9</accession>
<feature type="region of interest" description="Disordered" evidence="6">
    <location>
        <begin position="2380"/>
        <end position="2442"/>
    </location>
</feature>
<evidence type="ECO:0000256" key="5">
    <source>
        <dbReference type="ARBA" id="ARBA00023242"/>
    </source>
</evidence>
<evidence type="ECO:0000313" key="9">
    <source>
        <dbReference type="EMBL" id="KAF1921589.1"/>
    </source>
</evidence>
<evidence type="ECO:0000313" key="10">
    <source>
        <dbReference type="Proteomes" id="UP000800096"/>
    </source>
</evidence>
<feature type="compositionally biased region" description="Acidic residues" evidence="6">
    <location>
        <begin position="413"/>
        <end position="427"/>
    </location>
</feature>
<feature type="domain" description="B-block binding subunit of TFIIIC" evidence="7">
    <location>
        <begin position="232"/>
        <end position="300"/>
    </location>
</feature>
<feature type="region of interest" description="Disordered" evidence="6">
    <location>
        <begin position="1129"/>
        <end position="1159"/>
    </location>
</feature>
<keyword evidence="10" id="KW-1185">Reference proteome</keyword>
<dbReference type="GO" id="GO:0000127">
    <property type="term" value="C:transcription factor TFIIIC complex"/>
    <property type="evidence" value="ECO:0007669"/>
    <property type="project" value="InterPro"/>
</dbReference>
<evidence type="ECO:0000256" key="3">
    <source>
        <dbReference type="ARBA" id="ARBA00023125"/>
    </source>
</evidence>
<evidence type="ECO:0000259" key="8">
    <source>
        <dbReference type="Pfam" id="PF20222"/>
    </source>
</evidence>
<feature type="compositionally biased region" description="Basic and acidic residues" evidence="6">
    <location>
        <begin position="986"/>
        <end position="996"/>
    </location>
</feature>
<sequence>MAAGLDELIDFLLAEIALCGTQGADSADFRRFVLRFYSRDSAPVRDHVSYPNSREAGLGRTFYANVWQWVTEHSDIRIIHNQEVVHYSLSEFEEAERTSTGTLDKASSEDNFLSLSTTRKAQPAEPLVGLCSALRQRLSTEGHGVITPKHVPKSLPSSGSTAAASAVGEGTVTAHTVRVPRQARKIPTSRDIIIAAFDDPASSTSAPRLFASQNRIWHALTGHGMDFKKVPTMEFALLSLIAANGENGITQPDLTHFSGQDKRSVPHRTDELARKGYIVKNPVQAGKVRTSICHHTKFVSENHFTNSGTVEDVFQKGTFVASGFMQLLYNEFKNAGVVPTREIRTRLGVPMRTWNKRAVQGALIRLDQSGMIRRFRVRKRKADESWVICIQVLRAPKAEDIENLGFRRQPQGDLDELDVDDGNDDETSSTMDKKLRIPPQWTPERPLGNVIFDFVELAQAIGWDAIVLRDRVLGQFWRRPMESYLTRLTDDWERLQPRHLRHLAIIRDTRNTEEKKFLHYVYRTYGNFQQAVSAGEASWEGVSRPTTKTDGPAKQKKNVNAGHPLDSWGLRILDHKDFIRFNGTANLSEVRSAIANPRKYGPRWDIALAGEIGHLESGPPVPKTKARTHKTKGKATSKKANRNEHYSGIETPGDDQDSDGDVAMPRILSRAKSDQPKKKKDSGLTLTPEQRIALGLKPAGRLSKNAASQILAHRRETGDPESLPDRIVEKPVMHKQAPLLSKEERIALNLPPRGRLGIKKENELREKRGMPKLVGKPKKKRTTTEVPVLNKQQRIALGFKGHGRLHQHFIDALRREQENDIPLEESPAVQAYREFLKSGGTKADDHQDMATTRDQTTPVVQEPGSRANSESRQEDTSDTQYTAPRAGQLSVVTLEKRKASGLSPSPPASKKRRHSGSPLEITESPVPLSRVDLDKNSTPPGPSFDQSGDEITIANATPDHLPHGNLEQLDAADHRQTPTPTQPSDPVRESQKDGSRLEPIARSIPGLYLYPFAKRKVGRGRPRNACLAVFRITCLSEKPWFNTVPIGGSDSSQFVSMGPCKSAPTAPTADGAAATSTTAPNTMLVSDRTVRGSDLLLTSGTDVSVSLNTEYLPDRAKHSDHGLEPQLQSVREEHGQPAGLENQESSTDQLQTPSQALSEVASIPSAIPDHDTRADSTDHTSLEVLARADDMEVNEEHLSSHTLPGWNPMNASAQVTQPSYQSPYAPIIQSDSAEATQRTDVARLPMSSLEPPLPGTNDSTPRLQGVVGAIAEKEDGSSLGPKKPGARSAGPSIMGSALKFRREIILEIVDRCGGVFPLHGEIWRPFSAIWDRRHGHTSISKPQSSTVQDTLKNMISNPAFNLKRMAFLVKARNATGVKERAIVTRSEIAANDPRVMRLAYNMANHALEKSHQFYPEEICDVFEFEKLYIPTTIAPKDETITFDQLYPELELSIKENKQRRRREKAAQKKAEKEAAKKQNEQVEKALPRRRAQNQNVPRAKRTRLASLNDKNKRYRRAPLQVPVLEDVHEVTAEAEVREASPAGSDTSEDIPLMNLRPWLVDEVVERGADDEEASGTERAEEEDDDDLNSPAPHILDMYMVSLTHPIVSFHSATGTFSTYFNLTAVAEKSSLFAVIEAASKPRSPNKTKKRVRIDDSGTGRASKRVRTNAISSHQELDDEFVYSSTDDSDVTSSEDEEDDESEELRPKRKQKRRKQTAIKRRHAKSSTIPTLLERLTGLTGDPNDPIYKEPQRLERRRAGSSRPWVERKKRQLNKLKKERSYAETLDHTDHFKKMCLALCLASSMSGENGKVNWIIVEKVYARNSSFNLIKAKKLWTWMQIYMASQLSELVQTLQTNLLTAYEAGRLPPIEDPEIYDWAGLIRWAMRTCRYPELPLPLYREAIQEFVVDESKYGTLDRTSWFAKNIADTTRTQQQLHLAFVVPLDQTNAQMSRKDDDEVKARSWIRANTATAQTLYDAHAAHEKLKVIGEGVLTRVVGRFVQQEHLKMRKIKRQLPGRNYTFTKKFAKTYKRQFELEDFMVATTVKKELDMAFASEDPEKRFYNISRCEEDGSIMAIMSLAADGKVKLVASLPPVNNEFGAPLPRLSKWGFCEGDYIHRSIDRNRLFWDTLVVPTSDYEFGNPLQPLPSPSADWPSLPEPPLPGKHSADALLPIWSSIDGQSVTWPWWYRILNLVLQPLFLQPGATAEDIHSHSPENTIEMFEVRLVLDWLLPLGAVSSTIGGGYQVTSGFWASFGDRLHGVEDDWFGEHVKRKVKIHEKQQWREKYNLRYSAMKAQSMRSADTADKESNSLNDRVPSVGEAMSHHIIQNTRGQYGILQRALLEPTIDDQETAKELHIEVAPSAPTPEATALEDVTIPATAAQTPPRCPSQAFGEAGAPDADIAADAHTEGEDADVDAQMEDLDAEGELEDVDAEGELDDEMY</sequence>
<feature type="domain" description="Transcription factor tau subunit sfc3/Tfc3 C-terminal" evidence="8">
    <location>
        <begin position="1789"/>
        <end position="2210"/>
    </location>
</feature>
<keyword evidence="5" id="KW-0539">Nucleus</keyword>
<feature type="region of interest" description="Disordered" evidence="6">
    <location>
        <begin position="839"/>
        <end position="998"/>
    </location>
</feature>
<protein>
    <submittedName>
        <fullName evidence="9">Uncharacterized protein</fullName>
    </submittedName>
</protein>
<dbReference type="PANTHER" id="PTHR15180:SF1">
    <property type="entry name" value="GENERAL TRANSCRIPTION FACTOR 3C POLYPEPTIDE 1"/>
    <property type="match status" value="1"/>
</dbReference>